<dbReference type="Gene3D" id="3.20.20.100">
    <property type="entry name" value="NADP-dependent oxidoreductase domain"/>
    <property type="match status" value="1"/>
</dbReference>
<dbReference type="InterPro" id="IPR020471">
    <property type="entry name" value="AKR"/>
</dbReference>
<dbReference type="Proteomes" id="UP001500839">
    <property type="component" value="Unassembled WGS sequence"/>
</dbReference>
<evidence type="ECO:0000256" key="1">
    <source>
        <dbReference type="ARBA" id="ARBA00007905"/>
    </source>
</evidence>
<dbReference type="PANTHER" id="PTHR43827">
    <property type="entry name" value="2,5-DIKETO-D-GLUCONIC ACID REDUCTASE"/>
    <property type="match status" value="1"/>
</dbReference>
<dbReference type="SUPFAM" id="SSF51430">
    <property type="entry name" value="NAD(P)-linked oxidoreductase"/>
    <property type="match status" value="1"/>
</dbReference>
<dbReference type="InterPro" id="IPR036812">
    <property type="entry name" value="NAD(P)_OxRdtase_dom_sf"/>
</dbReference>
<dbReference type="PANTHER" id="PTHR43827:SF3">
    <property type="entry name" value="NADP-DEPENDENT OXIDOREDUCTASE DOMAIN-CONTAINING PROTEIN"/>
    <property type="match status" value="1"/>
</dbReference>
<gene>
    <name evidence="5" type="ORF">GCM10023353_34310</name>
</gene>
<evidence type="ECO:0000259" key="4">
    <source>
        <dbReference type="Pfam" id="PF00248"/>
    </source>
</evidence>
<comment type="similarity">
    <text evidence="1">Belongs to the aldo/keto reductase family.</text>
</comment>
<comment type="caution">
    <text evidence="5">The sequence shown here is derived from an EMBL/GenBank/DDBJ whole genome shotgun (WGS) entry which is preliminary data.</text>
</comment>
<dbReference type="InterPro" id="IPR018170">
    <property type="entry name" value="Aldo/ket_reductase_CS"/>
</dbReference>
<dbReference type="PIRSF" id="PIRSF000097">
    <property type="entry name" value="AKR"/>
    <property type="match status" value="1"/>
</dbReference>
<dbReference type="EMBL" id="BAABKQ010000001">
    <property type="protein sequence ID" value="GAA4822832.1"/>
    <property type="molecule type" value="Genomic_DNA"/>
</dbReference>
<protein>
    <submittedName>
        <fullName evidence="5">Aldo/keto reductase</fullName>
    </submittedName>
</protein>
<dbReference type="PROSITE" id="PS00062">
    <property type="entry name" value="ALDOKETO_REDUCTASE_2"/>
    <property type="match status" value="1"/>
</dbReference>
<reference evidence="6" key="1">
    <citation type="journal article" date="2019" name="Int. J. Syst. Evol. Microbiol.">
        <title>The Global Catalogue of Microorganisms (GCM) 10K type strain sequencing project: providing services to taxonomists for standard genome sequencing and annotation.</title>
        <authorList>
            <consortium name="The Broad Institute Genomics Platform"/>
            <consortium name="The Broad Institute Genome Sequencing Center for Infectious Disease"/>
            <person name="Wu L."/>
            <person name="Ma J."/>
        </authorList>
    </citation>
    <scope>NUCLEOTIDE SEQUENCE [LARGE SCALE GENOMIC DNA]</scope>
    <source>
        <strain evidence="6">JCM 18542</strain>
    </source>
</reference>
<dbReference type="InterPro" id="IPR023210">
    <property type="entry name" value="NADP_OxRdtase_dom"/>
</dbReference>
<dbReference type="PRINTS" id="PR00069">
    <property type="entry name" value="ALDKETRDTASE"/>
</dbReference>
<dbReference type="Pfam" id="PF00248">
    <property type="entry name" value="Aldo_ket_red"/>
    <property type="match status" value="1"/>
</dbReference>
<evidence type="ECO:0000313" key="6">
    <source>
        <dbReference type="Proteomes" id="UP001500839"/>
    </source>
</evidence>
<evidence type="ECO:0000256" key="2">
    <source>
        <dbReference type="ARBA" id="ARBA00022857"/>
    </source>
</evidence>
<sequence length="298" mass="32447">MHIRPAGGTIGVMTATADRNAVPRIALNSGRTIPQLGYGTFKVAPADAAAAVGAALESGYRHIDTAQMYGNEAEVGTGIAASGIGRSDLFLTSKLNNGNHRPDDARRSFEESLAKLGTDYLDLFLIHWPLPTRYDGDFVSTWKVLEEFAADGRARSIGVSNFQVPHLQRLLDDADTIPAVNQVEVHPWFGNEEVRAFCREQGIAVEAWSPLAQGAVMDEPVVKELAESLGRTAAQVVLRWHLQRGDIVFPKSMSPARMRENFALFDFELDGDAMARLSTLDRGADGRVGPDPDTFDLV</sequence>
<feature type="domain" description="NADP-dependent oxidoreductase" evidence="4">
    <location>
        <begin position="36"/>
        <end position="280"/>
    </location>
</feature>
<evidence type="ECO:0000256" key="3">
    <source>
        <dbReference type="ARBA" id="ARBA00023002"/>
    </source>
</evidence>
<keyword evidence="2" id="KW-0521">NADP</keyword>
<evidence type="ECO:0000313" key="5">
    <source>
        <dbReference type="EMBL" id="GAA4822832.1"/>
    </source>
</evidence>
<accession>A0ABP9CYN4</accession>
<dbReference type="PROSITE" id="PS00798">
    <property type="entry name" value="ALDOKETO_REDUCTASE_1"/>
    <property type="match status" value="1"/>
</dbReference>
<dbReference type="CDD" id="cd19071">
    <property type="entry name" value="AKR_AKR1-5-like"/>
    <property type="match status" value="1"/>
</dbReference>
<proteinExistence type="inferred from homology"/>
<keyword evidence="3" id="KW-0560">Oxidoreductase</keyword>
<name>A0ABP9CYN4_9ACTN</name>
<organism evidence="5 6">
    <name type="scientific">Tomitella cavernea</name>
    <dbReference type="NCBI Taxonomy" id="1387982"/>
    <lineage>
        <taxon>Bacteria</taxon>
        <taxon>Bacillati</taxon>
        <taxon>Actinomycetota</taxon>
        <taxon>Actinomycetes</taxon>
        <taxon>Mycobacteriales</taxon>
        <taxon>Tomitella</taxon>
    </lineage>
</organism>
<keyword evidence="6" id="KW-1185">Reference proteome</keyword>